<organism evidence="2 3">
    <name type="scientific">Novipirellula rosea</name>
    <dbReference type="NCBI Taxonomy" id="1031540"/>
    <lineage>
        <taxon>Bacteria</taxon>
        <taxon>Pseudomonadati</taxon>
        <taxon>Planctomycetota</taxon>
        <taxon>Planctomycetia</taxon>
        <taxon>Pirellulales</taxon>
        <taxon>Pirellulaceae</taxon>
        <taxon>Novipirellula</taxon>
    </lineage>
</organism>
<protein>
    <submittedName>
        <fullName evidence="2">Uncharacterized protein</fullName>
    </submittedName>
</protein>
<evidence type="ECO:0000313" key="2">
    <source>
        <dbReference type="EMBL" id="GAA4464403.1"/>
    </source>
</evidence>
<proteinExistence type="predicted"/>
<gene>
    <name evidence="2" type="ORF">GCM10023156_50890</name>
</gene>
<feature type="chain" id="PRO_5047516520" evidence="1">
    <location>
        <begin position="21"/>
        <end position="279"/>
    </location>
</feature>
<evidence type="ECO:0000256" key="1">
    <source>
        <dbReference type="SAM" id="SignalP"/>
    </source>
</evidence>
<comment type="caution">
    <text evidence="2">The sequence shown here is derived from an EMBL/GenBank/DDBJ whole genome shotgun (WGS) entry which is preliminary data.</text>
</comment>
<sequence length="279" mass="31311">MRFLALCLLLALICCCQSLAAEEPADAARSGESTPEINSQRIEMMTEVAGKYELTLDSGEPLQVIPDPLLKWSNPILRTHAGSVFLWTYQSRPQAVVGMFTSYGDVDHEWQTICETGLTAKFDGKTLWNPRTGIQWNAIDGSSEIAPSAALRMVQMRAIARKFSVEIGSAKKSTPLRVLTQPLYSYESPAADVLTGGVFGFVNATDPELLLCLEARTIGSKQQWYYTVARMTSTRITVKYQDNVVTTIDPWDWKKDPEKPFIAFRRLWDGSEFISKRNR</sequence>
<dbReference type="Proteomes" id="UP001500840">
    <property type="component" value="Unassembled WGS sequence"/>
</dbReference>
<dbReference type="RefSeq" id="WP_345326657.1">
    <property type="nucleotide sequence ID" value="NZ_BAABGA010000068.1"/>
</dbReference>
<keyword evidence="3" id="KW-1185">Reference proteome</keyword>
<reference evidence="3" key="1">
    <citation type="journal article" date="2019" name="Int. J. Syst. Evol. Microbiol.">
        <title>The Global Catalogue of Microorganisms (GCM) 10K type strain sequencing project: providing services to taxonomists for standard genome sequencing and annotation.</title>
        <authorList>
            <consortium name="The Broad Institute Genomics Platform"/>
            <consortium name="The Broad Institute Genome Sequencing Center for Infectious Disease"/>
            <person name="Wu L."/>
            <person name="Ma J."/>
        </authorList>
    </citation>
    <scope>NUCLEOTIDE SEQUENCE [LARGE SCALE GENOMIC DNA]</scope>
    <source>
        <strain evidence="3">JCM 17759</strain>
    </source>
</reference>
<name>A0ABP8NE42_9BACT</name>
<evidence type="ECO:0000313" key="3">
    <source>
        <dbReference type="Proteomes" id="UP001500840"/>
    </source>
</evidence>
<keyword evidence="1" id="KW-0732">Signal</keyword>
<dbReference type="EMBL" id="BAABGA010000068">
    <property type="protein sequence ID" value="GAA4464403.1"/>
    <property type="molecule type" value="Genomic_DNA"/>
</dbReference>
<accession>A0ABP8NE42</accession>
<feature type="signal peptide" evidence="1">
    <location>
        <begin position="1"/>
        <end position="20"/>
    </location>
</feature>